<proteinExistence type="predicted"/>
<dbReference type="PANTHER" id="PTHR46824">
    <property type="entry name" value="CALCIUM-BINDING PROTEIN CML48-RELATED"/>
    <property type="match status" value="1"/>
</dbReference>
<evidence type="ECO:0000313" key="4">
    <source>
        <dbReference type="EMBL" id="KAE9461369.1"/>
    </source>
</evidence>
<dbReference type="EMBL" id="QEFC01000976">
    <property type="protein sequence ID" value="KAE9461369.1"/>
    <property type="molecule type" value="Genomic_DNA"/>
</dbReference>
<feature type="region of interest" description="Disordered" evidence="2">
    <location>
        <begin position="1"/>
        <end position="28"/>
    </location>
</feature>
<evidence type="ECO:0000256" key="2">
    <source>
        <dbReference type="SAM" id="MobiDB-lite"/>
    </source>
</evidence>
<dbReference type="InterPro" id="IPR002048">
    <property type="entry name" value="EF_hand_dom"/>
</dbReference>
<feature type="non-terminal residue" evidence="4">
    <location>
        <position position="1"/>
    </location>
</feature>
<comment type="caution">
    <text evidence="4">The sequence shown here is derived from an EMBL/GenBank/DDBJ whole genome shotgun (WGS) entry which is preliminary data.</text>
</comment>
<dbReference type="Pfam" id="PF13202">
    <property type="entry name" value="EF-hand_5"/>
    <property type="match status" value="1"/>
</dbReference>
<keyword evidence="1" id="KW-0106">Calcium</keyword>
<name>A0A6A4M1B5_9ERIC</name>
<dbReference type="PROSITE" id="PS00018">
    <property type="entry name" value="EF_HAND_1"/>
    <property type="match status" value="2"/>
</dbReference>
<evidence type="ECO:0000256" key="1">
    <source>
        <dbReference type="ARBA" id="ARBA00022837"/>
    </source>
</evidence>
<reference evidence="4 5" key="1">
    <citation type="journal article" date="2019" name="Genome Biol. Evol.">
        <title>The Rhododendron genome and chromosomal organization provide insight into shared whole-genome duplications across the heath family (Ericaceae).</title>
        <authorList>
            <person name="Soza V.L."/>
            <person name="Lindsley D."/>
            <person name="Waalkes A."/>
            <person name="Ramage E."/>
            <person name="Patwardhan R.P."/>
            <person name="Burton J.N."/>
            <person name="Adey A."/>
            <person name="Kumar A."/>
            <person name="Qiu R."/>
            <person name="Shendure J."/>
            <person name="Hall B."/>
        </authorList>
    </citation>
    <scope>NUCLEOTIDE SEQUENCE [LARGE SCALE GENOMIC DNA]</scope>
    <source>
        <strain evidence="4">RSF 1966-606</strain>
    </source>
</reference>
<feature type="compositionally biased region" description="Low complexity" evidence="2">
    <location>
        <begin position="1"/>
        <end position="10"/>
    </location>
</feature>
<dbReference type="Pfam" id="PF13405">
    <property type="entry name" value="EF-hand_6"/>
    <property type="match status" value="1"/>
</dbReference>
<dbReference type="InterPro" id="IPR044590">
    <property type="entry name" value="CML48/49/50"/>
</dbReference>
<evidence type="ECO:0000259" key="3">
    <source>
        <dbReference type="PROSITE" id="PS50222"/>
    </source>
</evidence>
<feature type="domain" description="EF-hand" evidence="3">
    <location>
        <begin position="49"/>
        <end position="84"/>
    </location>
</feature>
<protein>
    <recommendedName>
        <fullName evidence="3">EF-hand domain-containing protein</fullName>
    </recommendedName>
</protein>
<feature type="domain" description="EF-hand" evidence="3">
    <location>
        <begin position="167"/>
        <end position="202"/>
    </location>
</feature>
<dbReference type="InterPro" id="IPR018247">
    <property type="entry name" value="EF_Hand_1_Ca_BS"/>
</dbReference>
<dbReference type="AlphaFoldDB" id="A0A6A4M1B5"/>
<dbReference type="Proteomes" id="UP000428333">
    <property type="component" value="Linkage Group LG04"/>
</dbReference>
<keyword evidence="5" id="KW-1185">Reference proteome</keyword>
<dbReference type="Gene3D" id="1.10.238.10">
    <property type="entry name" value="EF-hand"/>
    <property type="match status" value="1"/>
</dbReference>
<dbReference type="PROSITE" id="PS50222">
    <property type="entry name" value="EF_HAND_2"/>
    <property type="match status" value="2"/>
</dbReference>
<evidence type="ECO:0000313" key="5">
    <source>
        <dbReference type="Proteomes" id="UP000428333"/>
    </source>
</evidence>
<dbReference type="GO" id="GO:0005509">
    <property type="term" value="F:calcium ion binding"/>
    <property type="evidence" value="ECO:0007669"/>
    <property type="project" value="InterPro"/>
</dbReference>
<dbReference type="PANTHER" id="PTHR46824:SF2">
    <property type="entry name" value="CALCIUM-BINDING PROTEIN CML48-RELATED"/>
    <property type="match status" value="1"/>
</dbReference>
<accession>A0A6A4M1B5</accession>
<organism evidence="4 5">
    <name type="scientific">Rhododendron williamsianum</name>
    <dbReference type="NCBI Taxonomy" id="262921"/>
    <lineage>
        <taxon>Eukaryota</taxon>
        <taxon>Viridiplantae</taxon>
        <taxon>Streptophyta</taxon>
        <taxon>Embryophyta</taxon>
        <taxon>Tracheophyta</taxon>
        <taxon>Spermatophyta</taxon>
        <taxon>Magnoliopsida</taxon>
        <taxon>eudicotyledons</taxon>
        <taxon>Gunneridae</taxon>
        <taxon>Pentapetalae</taxon>
        <taxon>asterids</taxon>
        <taxon>Ericales</taxon>
        <taxon>Ericaceae</taxon>
        <taxon>Ericoideae</taxon>
        <taxon>Rhodoreae</taxon>
        <taxon>Rhododendron</taxon>
    </lineage>
</organism>
<gene>
    <name evidence="4" type="ORF">C3L33_06728</name>
</gene>
<sequence length="272" mass="30902">MSYHSQSYAPSAPPAPDPSGSGYPYPPAPTNYYGHTSYGSHGHSDFPPGTHPEVIRSFQMVDRDRSGFIDESELQLALSSGYQRFSLDTIRLLMFLFKNPRESLRIAPPLDTDTYAHTGIQNPECRQVMRNKVFRLLKHLAMQGSMNITNVQDYGQLRIKITVNQINLINWFKAIFERFDRDRSGKIDSMELRDALYSLGYAIPPSVLQVLISRYDDGSGRRVELNFDSFVESGMIVKGLTEKFKEKDPRYTGSATLTYDTFMSMIIPFLVA</sequence>
<dbReference type="InterPro" id="IPR011992">
    <property type="entry name" value="EF-hand-dom_pair"/>
</dbReference>
<dbReference type="SMART" id="SM00054">
    <property type="entry name" value="EFh"/>
    <property type="match status" value="2"/>
</dbReference>
<dbReference type="SUPFAM" id="SSF47473">
    <property type="entry name" value="EF-hand"/>
    <property type="match status" value="1"/>
</dbReference>
<dbReference type="OrthoDB" id="186625at2759"/>